<evidence type="ECO:0000313" key="2">
    <source>
        <dbReference type="Proteomes" id="UP000243374"/>
    </source>
</evidence>
<dbReference type="Proteomes" id="UP000243374">
    <property type="component" value="Unassembled WGS sequence"/>
</dbReference>
<evidence type="ECO:0000313" key="1">
    <source>
        <dbReference type="EMBL" id="SFK17422.1"/>
    </source>
</evidence>
<gene>
    <name evidence="1" type="ORF">SAMN04487865_10331</name>
</gene>
<accession>A0A662ZC55</accession>
<sequence>MSILQNNSKESQCYVNPLCKFFKKLQLKRCITRAGFKKKRG</sequence>
<reference evidence="1 2" key="1">
    <citation type="submission" date="2016-10" db="EMBL/GenBank/DDBJ databases">
        <authorList>
            <person name="Varghese N."/>
            <person name="Submissions S."/>
        </authorList>
    </citation>
    <scope>NUCLEOTIDE SEQUENCE [LARGE SCALE GENOMIC DNA]</scope>
    <source>
        <strain evidence="1 2">22B</strain>
    </source>
</reference>
<organism evidence="1 2">
    <name type="scientific">Succinivibrio dextrinosolvens</name>
    <dbReference type="NCBI Taxonomy" id="83771"/>
    <lineage>
        <taxon>Bacteria</taxon>
        <taxon>Pseudomonadati</taxon>
        <taxon>Pseudomonadota</taxon>
        <taxon>Gammaproteobacteria</taxon>
        <taxon>Aeromonadales</taxon>
        <taxon>Succinivibrionaceae</taxon>
        <taxon>Succinivibrio</taxon>
    </lineage>
</organism>
<dbReference type="EMBL" id="FOSF01000033">
    <property type="protein sequence ID" value="SFK17422.1"/>
    <property type="molecule type" value="Genomic_DNA"/>
</dbReference>
<dbReference type="AlphaFoldDB" id="A0A662ZC55"/>
<proteinExistence type="predicted"/>
<protein>
    <submittedName>
        <fullName evidence="1">Uncharacterized protein</fullName>
    </submittedName>
</protein>
<feature type="non-terminal residue" evidence="1">
    <location>
        <position position="41"/>
    </location>
</feature>
<name>A0A662ZC55_9GAMM</name>
<keyword evidence="2" id="KW-1185">Reference proteome</keyword>